<dbReference type="Proteomes" id="UP000316747">
    <property type="component" value="Unassembled WGS sequence"/>
</dbReference>
<gene>
    <name evidence="1" type="ORF">FBY41_3975</name>
</gene>
<dbReference type="InterPro" id="IPR023393">
    <property type="entry name" value="START-like_dom_sf"/>
</dbReference>
<comment type="caution">
    <text evidence="1">The sequence shown here is derived from an EMBL/GenBank/DDBJ whole genome shotgun (WGS) entry which is preliminary data.</text>
</comment>
<protein>
    <submittedName>
        <fullName evidence="1">Polyketide cyclase/dehydrase/lipid transport protein</fullName>
    </submittedName>
</protein>
<dbReference type="Pfam" id="PF10604">
    <property type="entry name" value="Polyketide_cyc2"/>
    <property type="match status" value="1"/>
</dbReference>
<accession>A0A543HJV0</accession>
<dbReference type="OrthoDB" id="9801773at2"/>
<dbReference type="AlphaFoldDB" id="A0A543HJV0"/>
<dbReference type="InterPro" id="IPR019587">
    <property type="entry name" value="Polyketide_cyclase/dehydratase"/>
</dbReference>
<dbReference type="SUPFAM" id="SSF55961">
    <property type="entry name" value="Bet v1-like"/>
    <property type="match status" value="1"/>
</dbReference>
<sequence>MAWQRTAREDFACPPSALWAVVGDPRRWPEWCDAVGPVVMTEPVRVGAQLRYEPAGRVSGALHRRTAPPMRVTDCRPERRLTIEQPIPTGAMTVEWLIDPTTTAGGEPGCVLAQRIAVGGLLSPAVVVGVAAGLASSWSRSVVRLHALLA</sequence>
<proteinExistence type="predicted"/>
<dbReference type="Gene3D" id="3.30.530.20">
    <property type="match status" value="1"/>
</dbReference>
<dbReference type="RefSeq" id="WP_141846152.1">
    <property type="nucleotide sequence ID" value="NZ_VFPM01000003.1"/>
</dbReference>
<evidence type="ECO:0000313" key="2">
    <source>
        <dbReference type="Proteomes" id="UP000316747"/>
    </source>
</evidence>
<keyword evidence="2" id="KW-1185">Reference proteome</keyword>
<organism evidence="1 2">
    <name type="scientific">Humibacillus xanthopallidus</name>
    <dbReference type="NCBI Taxonomy" id="412689"/>
    <lineage>
        <taxon>Bacteria</taxon>
        <taxon>Bacillati</taxon>
        <taxon>Actinomycetota</taxon>
        <taxon>Actinomycetes</taxon>
        <taxon>Micrococcales</taxon>
        <taxon>Intrasporangiaceae</taxon>
        <taxon>Humibacillus</taxon>
    </lineage>
</organism>
<evidence type="ECO:0000313" key="1">
    <source>
        <dbReference type="EMBL" id="TQM58604.1"/>
    </source>
</evidence>
<name>A0A543HJV0_9MICO</name>
<reference evidence="1 2" key="1">
    <citation type="submission" date="2019-06" db="EMBL/GenBank/DDBJ databases">
        <title>Genome sequencing of plant associated microbes to promote plant fitness in Sorghum bicolor and Oryza sativa.</title>
        <authorList>
            <person name="Coleman-Derr D."/>
        </authorList>
    </citation>
    <scope>NUCLEOTIDE SEQUENCE [LARGE SCALE GENOMIC DNA]</scope>
    <source>
        <strain evidence="1 2">KV-663</strain>
    </source>
</reference>
<dbReference type="EMBL" id="VFPM01000003">
    <property type="protein sequence ID" value="TQM58604.1"/>
    <property type="molecule type" value="Genomic_DNA"/>
</dbReference>